<gene>
    <name evidence="3" type="ORF">BSYN_12950</name>
</gene>
<keyword evidence="1" id="KW-0732">Signal</keyword>
<keyword evidence="4" id="KW-1185">Reference proteome</keyword>
<dbReference type="RefSeq" id="WP_353334235.1">
    <property type="nucleotide sequence ID" value="NZ_AP028055.1"/>
</dbReference>
<organism evidence="3 4">
    <name type="scientific">Bacteroides sedimenti</name>
    <dbReference type="NCBI Taxonomy" id="2136147"/>
    <lineage>
        <taxon>Bacteria</taxon>
        <taxon>Pseudomonadati</taxon>
        <taxon>Bacteroidota</taxon>
        <taxon>Bacteroidia</taxon>
        <taxon>Bacteroidales</taxon>
        <taxon>Bacteroidaceae</taxon>
        <taxon>Bacteroides</taxon>
    </lineage>
</organism>
<evidence type="ECO:0000259" key="2">
    <source>
        <dbReference type="Pfam" id="PF13084"/>
    </source>
</evidence>
<feature type="chain" id="PRO_5047359242" description="DUF3943 domain-containing protein" evidence="1">
    <location>
        <begin position="20"/>
        <end position="489"/>
    </location>
</feature>
<proteinExistence type="predicted"/>
<name>A0ABM8IBR8_9BACE</name>
<accession>A0ABM8IBR8</accession>
<dbReference type="InterPro" id="IPR025079">
    <property type="entry name" value="DUF3943"/>
</dbReference>
<evidence type="ECO:0000313" key="4">
    <source>
        <dbReference type="Proteomes" id="UP001496674"/>
    </source>
</evidence>
<feature type="domain" description="DUF3943" evidence="2">
    <location>
        <begin position="79"/>
        <end position="183"/>
    </location>
</feature>
<reference evidence="3 4" key="1">
    <citation type="submission" date="2023-04" db="EMBL/GenBank/DDBJ databases">
        <title>Draft genome sequence of acteroides sedimenti strain YN3PY1.</title>
        <authorList>
            <person name="Yoshida N."/>
        </authorList>
    </citation>
    <scope>NUCLEOTIDE SEQUENCE [LARGE SCALE GENOMIC DNA]</scope>
    <source>
        <strain evidence="3 4">YN3PY1</strain>
    </source>
</reference>
<dbReference type="Proteomes" id="UP001496674">
    <property type="component" value="Chromosome"/>
</dbReference>
<protein>
    <recommendedName>
        <fullName evidence="2">DUF3943 domain-containing protein</fullName>
    </recommendedName>
</protein>
<evidence type="ECO:0000256" key="1">
    <source>
        <dbReference type="SAM" id="SignalP"/>
    </source>
</evidence>
<feature type="signal peptide" evidence="1">
    <location>
        <begin position="1"/>
        <end position="19"/>
    </location>
</feature>
<sequence length="489" mass="55197">MKRVFLFYIFLLIVTGLHAQQADSLYAFNDSSRIAKHPWRAAIQTAALNVGVWGFDRYVMNEEFAKISLSSIGHNLKNGFVWDNDKFSTNLFAHPYHGGLYFNSARSNGLSFWESAPYAFAGSLMWEICAEKEPPAINDFLATSIGGTALGEVTHRLSSLVLDDSKSGSSRFFRELLGTIICPSRGLNRLITGDAWKVKHSYYKHHDYETLPVKFTATFGDRYLANNNNLFQGSNSPYVEFDVTYGDPLQETTNQPFDFFSFSTTFNLIGKQPLIGSVNLTAKLLGKYLEPVKGHKMMIGLFQHFDFYDSESVIDGSGYIPFKISEAAAFGPGMIYQFPAATKVTIRQSSYLNAILVGGSLTDHYNVIDRNYNMGSGFSIKSNTFIDFGRYGNFNLNLQHYRIFTWKGYDGEALKDMTPDDLLYLNAQGDKGNVQLSIVNPTMGINLSPKYKVSLGFYYYMRNTHYTDTKLTDVSSQTFETRLGLRYTF</sequence>
<dbReference type="Pfam" id="PF13084">
    <property type="entry name" value="DUF3943"/>
    <property type="match status" value="1"/>
</dbReference>
<evidence type="ECO:0000313" key="3">
    <source>
        <dbReference type="EMBL" id="BEG99030.1"/>
    </source>
</evidence>
<dbReference type="EMBL" id="AP028055">
    <property type="protein sequence ID" value="BEG99030.1"/>
    <property type="molecule type" value="Genomic_DNA"/>
</dbReference>